<evidence type="ECO:0000313" key="3">
    <source>
        <dbReference type="Proteomes" id="UP000694308"/>
    </source>
</evidence>
<dbReference type="InterPro" id="IPR000551">
    <property type="entry name" value="MerR-type_HTH_dom"/>
</dbReference>
<dbReference type="PANTHER" id="PTHR30204:SF90">
    <property type="entry name" value="HTH-TYPE TRANSCRIPTIONAL ACTIVATOR MTA"/>
    <property type="match status" value="1"/>
</dbReference>
<sequence>MRTVKQVSDLTGISVRMLHHYDKIGLLKPTELTEAGYRLYDNEALETLQQILFFKELDLPLKEIKEIITSPHFDRMKALEDHKKLILLKRDRLNGLIELINKTLEGANTMSFEEFDMSEYYNVLEEFKRENKDRVIKNWGSVDKFDQFIEKTKAAKEKLAKMAIKEYGSIKKYAEVVKKNLNSSVAITKAEQIDEFKRDCFYERNPELKDLYEKLTTDLSKDPSSEEIQKIAGEITNVAKRDYEAFKNELGDYYWYVIVRLYSVFSKELEKIDKENGGVGMAWIDERYGEGASKFIGKALKIYLGDYEPKLETLYKNLTVDLSKDPLSEEIQKIIFEIVAETQKQNEALQVEVGENYWSYQAEQYLSESILKKAMDKKHGDGTSKFIGEALKFYAENNK</sequence>
<dbReference type="InterPro" id="IPR047057">
    <property type="entry name" value="MerR_fam"/>
</dbReference>
<keyword evidence="3" id="KW-1185">Reference proteome</keyword>
<gene>
    <name evidence="2" type="ORF">I6U48_19620</name>
</gene>
<dbReference type="PROSITE" id="PS50937">
    <property type="entry name" value="HTH_MERR_2"/>
    <property type="match status" value="1"/>
</dbReference>
<dbReference type="Pfam" id="PF07739">
    <property type="entry name" value="TipAS"/>
    <property type="match status" value="2"/>
</dbReference>
<comment type="caution">
    <text evidence="2">The sequence shown here is derived from an EMBL/GenBank/DDBJ whole genome shotgun (WGS) entry which is preliminary data.</text>
</comment>
<dbReference type="Pfam" id="PF13411">
    <property type="entry name" value="MerR_1"/>
    <property type="match status" value="1"/>
</dbReference>
<dbReference type="GO" id="GO:0003700">
    <property type="term" value="F:DNA-binding transcription factor activity"/>
    <property type="evidence" value="ECO:0007669"/>
    <property type="project" value="InterPro"/>
</dbReference>
<dbReference type="InterPro" id="IPR012925">
    <property type="entry name" value="TipAS_dom"/>
</dbReference>
<dbReference type="Proteomes" id="UP000694308">
    <property type="component" value="Unassembled WGS sequence"/>
</dbReference>
<evidence type="ECO:0000313" key="2">
    <source>
        <dbReference type="EMBL" id="MBV7275112.1"/>
    </source>
</evidence>
<proteinExistence type="predicted"/>
<organism evidence="2 3">
    <name type="scientific">Clostridium thailandense</name>
    <dbReference type="NCBI Taxonomy" id="2794346"/>
    <lineage>
        <taxon>Bacteria</taxon>
        <taxon>Bacillati</taxon>
        <taxon>Bacillota</taxon>
        <taxon>Clostridia</taxon>
        <taxon>Eubacteriales</taxon>
        <taxon>Clostridiaceae</taxon>
        <taxon>Clostridium</taxon>
    </lineage>
</organism>
<dbReference type="AlphaFoldDB" id="A0A949TTK9"/>
<dbReference type="RefSeq" id="WP_218322167.1">
    <property type="nucleotide sequence ID" value="NZ_JAEEGC010000108.1"/>
</dbReference>
<feature type="domain" description="HTH merR-type" evidence="1">
    <location>
        <begin position="1"/>
        <end position="70"/>
    </location>
</feature>
<dbReference type="SMART" id="SM00422">
    <property type="entry name" value="HTH_MERR"/>
    <property type="match status" value="1"/>
</dbReference>
<reference evidence="2" key="1">
    <citation type="submission" date="2020-12" db="EMBL/GenBank/DDBJ databases">
        <title>Clostridium thailandense sp. nov., a novel acetogenic bacterium isolated from peat land soil in Thailand.</title>
        <authorList>
            <person name="Chaikitkaew S."/>
            <person name="Birkeland N.K."/>
        </authorList>
    </citation>
    <scope>NUCLEOTIDE SEQUENCE</scope>
    <source>
        <strain evidence="2">PL3</strain>
    </source>
</reference>
<evidence type="ECO:0000259" key="1">
    <source>
        <dbReference type="PROSITE" id="PS50937"/>
    </source>
</evidence>
<dbReference type="CDD" id="cd01106">
    <property type="entry name" value="HTH_TipAL-Mta"/>
    <property type="match status" value="1"/>
</dbReference>
<dbReference type="EMBL" id="JAEEGC010000108">
    <property type="protein sequence ID" value="MBV7275112.1"/>
    <property type="molecule type" value="Genomic_DNA"/>
</dbReference>
<protein>
    <submittedName>
        <fullName evidence="2">TipAS antibiotic-recognition domain-containing protein</fullName>
    </submittedName>
</protein>
<name>A0A949TTK9_9CLOT</name>
<dbReference type="GO" id="GO:0003677">
    <property type="term" value="F:DNA binding"/>
    <property type="evidence" value="ECO:0007669"/>
    <property type="project" value="InterPro"/>
</dbReference>
<accession>A0A949TTK9</accession>
<dbReference type="PANTHER" id="PTHR30204">
    <property type="entry name" value="REDOX-CYCLING DRUG-SENSING TRANSCRIPTIONAL ACTIVATOR SOXR"/>
    <property type="match status" value="1"/>
</dbReference>